<accession>A0AAV2BJG6</accession>
<comment type="caution">
    <text evidence="1">The sequence shown here is derived from an EMBL/GenBank/DDBJ whole genome shotgun (WGS) entry which is preliminary data.</text>
</comment>
<sequence length="123" mass="13424">MAARAVSAATRFAGSHAGGFFGRSLEYPLPIAPKQRTRFASAENAGFVDISQAAITSSIVFFRTEARPFTVRVSSLYGEFSDQACHFSKTPVVLIVGDRNRNQKGSIDSKKLNSQCCLVQQLY</sequence>
<organism evidence="1 2">
    <name type="scientific">Larinioides sclopetarius</name>
    <dbReference type="NCBI Taxonomy" id="280406"/>
    <lineage>
        <taxon>Eukaryota</taxon>
        <taxon>Metazoa</taxon>
        <taxon>Ecdysozoa</taxon>
        <taxon>Arthropoda</taxon>
        <taxon>Chelicerata</taxon>
        <taxon>Arachnida</taxon>
        <taxon>Araneae</taxon>
        <taxon>Araneomorphae</taxon>
        <taxon>Entelegynae</taxon>
        <taxon>Araneoidea</taxon>
        <taxon>Araneidae</taxon>
        <taxon>Larinioides</taxon>
    </lineage>
</organism>
<dbReference type="Proteomes" id="UP001497382">
    <property type="component" value="Unassembled WGS sequence"/>
</dbReference>
<dbReference type="EMBL" id="CAXIEN010000387">
    <property type="protein sequence ID" value="CAL1296049.1"/>
    <property type="molecule type" value="Genomic_DNA"/>
</dbReference>
<name>A0AAV2BJG6_9ARAC</name>
<evidence type="ECO:0000313" key="2">
    <source>
        <dbReference type="Proteomes" id="UP001497382"/>
    </source>
</evidence>
<keyword evidence="2" id="KW-1185">Reference proteome</keyword>
<dbReference type="AlphaFoldDB" id="A0AAV2BJG6"/>
<reference evidence="1 2" key="1">
    <citation type="submission" date="2024-04" db="EMBL/GenBank/DDBJ databases">
        <authorList>
            <person name="Rising A."/>
            <person name="Reimegard J."/>
            <person name="Sonavane S."/>
            <person name="Akerstrom W."/>
            <person name="Nylinder S."/>
            <person name="Hedman E."/>
            <person name="Kallberg Y."/>
        </authorList>
    </citation>
    <scope>NUCLEOTIDE SEQUENCE [LARGE SCALE GENOMIC DNA]</scope>
</reference>
<proteinExistence type="predicted"/>
<protein>
    <submittedName>
        <fullName evidence="1">Uncharacterized protein</fullName>
    </submittedName>
</protein>
<evidence type="ECO:0000313" key="1">
    <source>
        <dbReference type="EMBL" id="CAL1296049.1"/>
    </source>
</evidence>
<gene>
    <name evidence="1" type="ORF">LARSCL_LOCUS19605</name>
</gene>